<dbReference type="CDD" id="cd14014">
    <property type="entry name" value="STKc_PknB_like"/>
    <property type="match status" value="1"/>
</dbReference>
<gene>
    <name evidence="8" type="ORF">C8D82_10553</name>
</gene>
<dbReference type="GO" id="GO:0004674">
    <property type="term" value="F:protein serine/threonine kinase activity"/>
    <property type="evidence" value="ECO:0007669"/>
    <property type="project" value="UniProtKB-KW"/>
</dbReference>
<protein>
    <submittedName>
        <fullName evidence="8">Serine/threonine protein kinase</fullName>
    </submittedName>
</protein>
<keyword evidence="6" id="KW-1133">Transmembrane helix</keyword>
<dbReference type="GO" id="GO:0005524">
    <property type="term" value="F:ATP binding"/>
    <property type="evidence" value="ECO:0007669"/>
    <property type="project" value="UniProtKB-KW"/>
</dbReference>
<dbReference type="InterPro" id="IPR000719">
    <property type="entry name" value="Prot_kinase_dom"/>
</dbReference>
<keyword evidence="4" id="KW-0067">ATP-binding</keyword>
<evidence type="ECO:0000256" key="6">
    <source>
        <dbReference type="SAM" id="Phobius"/>
    </source>
</evidence>
<dbReference type="PROSITE" id="PS00108">
    <property type="entry name" value="PROTEIN_KINASE_ST"/>
    <property type="match status" value="1"/>
</dbReference>
<sequence>MSSEKERLTDTDEIDAAVVPADDVQGLGNTDEIGASAVLAGDAQHNSPRMQPVETLTDSDEIDATVILANGAHNDDVSTQPAAGEAQAVPELPGGIGQYRFLCNFAAGGVGQVGKARDLIFDRIVAVKKLNEKLRDNPRAVSAFFDECRLNARLDHPSIVPVYAMGKDESGHLEVMMKLVNGSSFAQFIRAARQTYDHKKISNRQERHALTSRLEYFLKVCEAVSYCHSRGIMHGDIKPANIMMGEFGEVYLMDWGSAQPLNIVLEHLSGTPNYLPPEFLRDRRTSTQVDVFALGMVLFEVVTLRRSGNGAVPDTAAASKSAQPSGPRNDVNDSDSYRHYLPELKIGKAIKAIIYKAIHPDPAQRYQSVSALASDVRHFIYDEEVSASPDGPVRKLFRIVYRNRIRTLLVLGALFAFLGGWLFYSYYRASEQERIHTRALTQQLRFQSYTDRQAAAVEKKFLLAQTQLLLFSDNLIEEMARPHEADAAFYDNEQYKSPETSPPGMQDSEYYPNPVNLRHMVRIPAERPEAVRLDLLGPRQFTQLCNKVIRYTLDSNKVSLLDRQFHAKLFDQNNLIQRLFIAWADGTRYSYPGTYQQTVFNDSIHSAWWKQLEHSADKQEISWSKPYRNNAGRILINCSYPLYSPRKEFLGFAGIELRVSKLFASVLQARRDDPVHEFYYVGRFHHVISFDTDGLSLTGRNGTLPDGVSVQPLVGFAERLRENHYRQFEAEFNGKRYHVDGALIPTSGGVLLQLIENKAFHSHRHPEE</sequence>
<evidence type="ECO:0000256" key="4">
    <source>
        <dbReference type="ARBA" id="ARBA00022840"/>
    </source>
</evidence>
<evidence type="ECO:0000313" key="8">
    <source>
        <dbReference type="EMBL" id="PVY44724.1"/>
    </source>
</evidence>
<accession>A0A2U1B7R0</accession>
<feature type="transmembrane region" description="Helical" evidence="6">
    <location>
        <begin position="408"/>
        <end position="427"/>
    </location>
</feature>
<dbReference type="PANTHER" id="PTHR43289:SF6">
    <property type="entry name" value="SERINE_THREONINE-PROTEIN KINASE NEKL-3"/>
    <property type="match status" value="1"/>
</dbReference>
<keyword evidence="6" id="KW-0472">Membrane</keyword>
<reference evidence="8 9" key="1">
    <citation type="submission" date="2018-04" db="EMBL/GenBank/DDBJ databases">
        <title>Genomic Encyclopedia of Type Strains, Phase IV (KMG-IV): sequencing the most valuable type-strain genomes for metagenomic binning, comparative biology and taxonomic classification.</title>
        <authorList>
            <person name="Goeker M."/>
        </authorList>
    </citation>
    <scope>NUCLEOTIDE SEQUENCE [LARGE SCALE GENOMIC DNA]</scope>
    <source>
        <strain evidence="8 9">DSM 14823</strain>
    </source>
</reference>
<dbReference type="PROSITE" id="PS50011">
    <property type="entry name" value="PROTEIN_KINASE_DOM"/>
    <property type="match status" value="1"/>
</dbReference>
<dbReference type="OrthoDB" id="9801841at2"/>
<dbReference type="InterPro" id="IPR008271">
    <property type="entry name" value="Ser/Thr_kinase_AS"/>
</dbReference>
<comment type="caution">
    <text evidence="8">The sequence shown here is derived from an EMBL/GenBank/DDBJ whole genome shotgun (WGS) entry which is preliminary data.</text>
</comment>
<keyword evidence="6" id="KW-0812">Transmembrane</keyword>
<dbReference type="AlphaFoldDB" id="A0A2U1B7R0"/>
<organism evidence="8 9">
    <name type="scientific">Victivallis vadensis</name>
    <dbReference type="NCBI Taxonomy" id="172901"/>
    <lineage>
        <taxon>Bacteria</taxon>
        <taxon>Pseudomonadati</taxon>
        <taxon>Lentisphaerota</taxon>
        <taxon>Lentisphaeria</taxon>
        <taxon>Victivallales</taxon>
        <taxon>Victivallaceae</taxon>
        <taxon>Victivallis</taxon>
    </lineage>
</organism>
<keyword evidence="3 8" id="KW-0418">Kinase</keyword>
<evidence type="ECO:0000256" key="5">
    <source>
        <dbReference type="SAM" id="MobiDB-lite"/>
    </source>
</evidence>
<evidence type="ECO:0000256" key="2">
    <source>
        <dbReference type="ARBA" id="ARBA00022741"/>
    </source>
</evidence>
<feature type="domain" description="Protein kinase" evidence="7">
    <location>
        <begin position="99"/>
        <end position="380"/>
    </location>
</feature>
<keyword evidence="1" id="KW-0808">Transferase</keyword>
<keyword evidence="2" id="KW-0547">Nucleotide-binding</keyword>
<dbReference type="EMBL" id="QEKH01000005">
    <property type="protein sequence ID" value="PVY44724.1"/>
    <property type="molecule type" value="Genomic_DNA"/>
</dbReference>
<evidence type="ECO:0000313" key="9">
    <source>
        <dbReference type="Proteomes" id="UP000245959"/>
    </source>
</evidence>
<evidence type="ECO:0000256" key="3">
    <source>
        <dbReference type="ARBA" id="ARBA00022777"/>
    </source>
</evidence>
<dbReference type="SMART" id="SM00220">
    <property type="entry name" value="S_TKc"/>
    <property type="match status" value="1"/>
</dbReference>
<dbReference type="Pfam" id="PF00069">
    <property type="entry name" value="Pkinase"/>
    <property type="match status" value="1"/>
</dbReference>
<proteinExistence type="predicted"/>
<name>A0A2U1B7R0_9BACT</name>
<keyword evidence="8" id="KW-0723">Serine/threonine-protein kinase</keyword>
<dbReference type="GeneID" id="78294372"/>
<dbReference type="Gene3D" id="3.30.200.20">
    <property type="entry name" value="Phosphorylase Kinase, domain 1"/>
    <property type="match status" value="1"/>
</dbReference>
<dbReference type="CDD" id="cd18773">
    <property type="entry name" value="PDC1_HK_sensor"/>
    <property type="match status" value="1"/>
</dbReference>
<dbReference type="RefSeq" id="WP_116883049.1">
    <property type="nucleotide sequence ID" value="NZ_CABMMC010000003.1"/>
</dbReference>
<feature type="region of interest" description="Disordered" evidence="5">
    <location>
        <begin position="313"/>
        <end position="335"/>
    </location>
</feature>
<dbReference type="SUPFAM" id="SSF56112">
    <property type="entry name" value="Protein kinase-like (PK-like)"/>
    <property type="match status" value="1"/>
</dbReference>
<evidence type="ECO:0000256" key="1">
    <source>
        <dbReference type="ARBA" id="ARBA00022679"/>
    </source>
</evidence>
<keyword evidence="9" id="KW-1185">Reference proteome</keyword>
<dbReference type="Gene3D" id="1.10.510.10">
    <property type="entry name" value="Transferase(Phosphotransferase) domain 1"/>
    <property type="match status" value="1"/>
</dbReference>
<dbReference type="PANTHER" id="PTHR43289">
    <property type="entry name" value="MITOGEN-ACTIVATED PROTEIN KINASE KINASE KINASE 20-RELATED"/>
    <property type="match status" value="1"/>
</dbReference>
<evidence type="ECO:0000259" key="7">
    <source>
        <dbReference type="PROSITE" id="PS50011"/>
    </source>
</evidence>
<dbReference type="InterPro" id="IPR011009">
    <property type="entry name" value="Kinase-like_dom_sf"/>
</dbReference>
<dbReference type="Proteomes" id="UP000245959">
    <property type="component" value="Unassembled WGS sequence"/>
</dbReference>